<evidence type="ECO:0000256" key="6">
    <source>
        <dbReference type="SAM" id="MobiDB-lite"/>
    </source>
</evidence>
<dbReference type="Gene3D" id="1.10.1740.10">
    <property type="match status" value="1"/>
</dbReference>
<dbReference type="Gene3D" id="1.10.10.10">
    <property type="entry name" value="Winged helix-like DNA-binding domain superfamily/Winged helix DNA-binding domain"/>
    <property type="match status" value="1"/>
</dbReference>
<evidence type="ECO:0000259" key="7">
    <source>
        <dbReference type="Pfam" id="PF04542"/>
    </source>
</evidence>
<dbReference type="NCBIfam" id="TIGR02937">
    <property type="entry name" value="sigma70-ECF"/>
    <property type="match status" value="1"/>
</dbReference>
<comment type="similarity">
    <text evidence="1">Belongs to the sigma-70 factor family. ECF subfamily.</text>
</comment>
<evidence type="ECO:0000256" key="1">
    <source>
        <dbReference type="ARBA" id="ARBA00010641"/>
    </source>
</evidence>
<accession>A0A173LNG1</accession>
<dbReference type="GO" id="GO:0016987">
    <property type="term" value="F:sigma factor activity"/>
    <property type="evidence" value="ECO:0007669"/>
    <property type="project" value="UniProtKB-KW"/>
</dbReference>
<evidence type="ECO:0000256" key="2">
    <source>
        <dbReference type="ARBA" id="ARBA00023015"/>
    </source>
</evidence>
<keyword evidence="2" id="KW-0805">Transcription regulation</keyword>
<keyword evidence="4" id="KW-0238">DNA-binding</keyword>
<dbReference type="OrthoDB" id="5243336at2"/>
<evidence type="ECO:0000313" key="10">
    <source>
        <dbReference type="Proteomes" id="UP000186104"/>
    </source>
</evidence>
<evidence type="ECO:0000256" key="5">
    <source>
        <dbReference type="ARBA" id="ARBA00023163"/>
    </source>
</evidence>
<sequence>MAPSSTPIPGSSEPESSEPGSGGEAGSGGGSGAPFAGSSARRQELGEDDEKPRAIAGLSEEVVAAAVDGDAKAIGVLFAVLNPRLVRYLGLMVGRDADDVASDTWVEVMRSLPRYVGGADTIGAWVIGIGRHRALTYFRRQKSRPQSAAGIDDFAEILAGESNTHQSVEDSMSTAHAMARIAALPKEQAEAVFLRTIVGLDAVSAGEVLGKNSGAVRTSAHRGLKNLEKQLVAERDADRRLEAAGSAENPAARGGSRKTRSAVRPTIRGRQSKRGDPPDG</sequence>
<dbReference type="EMBL" id="CP015961">
    <property type="protein sequence ID" value="ANI93815.1"/>
    <property type="molecule type" value="Genomic_DNA"/>
</dbReference>
<feature type="region of interest" description="Disordered" evidence="6">
    <location>
        <begin position="239"/>
        <end position="280"/>
    </location>
</feature>
<feature type="compositionally biased region" description="Gly residues" evidence="6">
    <location>
        <begin position="20"/>
        <end position="32"/>
    </location>
</feature>
<dbReference type="PANTHER" id="PTHR43133">
    <property type="entry name" value="RNA POLYMERASE ECF-TYPE SIGMA FACTO"/>
    <property type="match status" value="1"/>
</dbReference>
<keyword evidence="10" id="KW-1185">Reference proteome</keyword>
<dbReference type="SUPFAM" id="SSF88659">
    <property type="entry name" value="Sigma3 and sigma4 domains of RNA polymerase sigma factors"/>
    <property type="match status" value="1"/>
</dbReference>
<evidence type="ECO:0000256" key="3">
    <source>
        <dbReference type="ARBA" id="ARBA00023082"/>
    </source>
</evidence>
<dbReference type="PANTHER" id="PTHR43133:SF66">
    <property type="entry name" value="ECF RNA POLYMERASE SIGMA FACTOR SIGK"/>
    <property type="match status" value="1"/>
</dbReference>
<keyword evidence="5" id="KW-0804">Transcription</keyword>
<gene>
    <name evidence="9" type="ORF">BJL86_3056</name>
</gene>
<dbReference type="STRING" id="499555.BJL86_3056"/>
<dbReference type="RefSeq" id="WP_067478786.1">
    <property type="nucleotide sequence ID" value="NZ_CP015961.1"/>
</dbReference>
<evidence type="ECO:0000256" key="4">
    <source>
        <dbReference type="ARBA" id="ARBA00023125"/>
    </source>
</evidence>
<organism evidence="9 10">
    <name type="scientific">Dietzia timorensis</name>
    <dbReference type="NCBI Taxonomy" id="499555"/>
    <lineage>
        <taxon>Bacteria</taxon>
        <taxon>Bacillati</taxon>
        <taxon>Actinomycetota</taxon>
        <taxon>Actinomycetes</taxon>
        <taxon>Mycobacteriales</taxon>
        <taxon>Dietziaceae</taxon>
        <taxon>Dietzia</taxon>
    </lineage>
</organism>
<dbReference type="InterPro" id="IPR036388">
    <property type="entry name" value="WH-like_DNA-bd_sf"/>
</dbReference>
<dbReference type="SUPFAM" id="SSF88946">
    <property type="entry name" value="Sigma2 domain of RNA polymerase sigma factors"/>
    <property type="match status" value="1"/>
</dbReference>
<evidence type="ECO:0000259" key="8">
    <source>
        <dbReference type="Pfam" id="PF08281"/>
    </source>
</evidence>
<feature type="domain" description="RNA polymerase sigma factor 70 region 4 type 2" evidence="8">
    <location>
        <begin position="179"/>
        <end position="227"/>
    </location>
</feature>
<dbReference type="InterPro" id="IPR007627">
    <property type="entry name" value="RNA_pol_sigma70_r2"/>
</dbReference>
<proteinExistence type="inferred from homology"/>
<dbReference type="GO" id="GO:0006352">
    <property type="term" value="P:DNA-templated transcription initiation"/>
    <property type="evidence" value="ECO:0007669"/>
    <property type="project" value="InterPro"/>
</dbReference>
<dbReference type="Pfam" id="PF04542">
    <property type="entry name" value="Sigma70_r2"/>
    <property type="match status" value="1"/>
</dbReference>
<feature type="region of interest" description="Disordered" evidence="6">
    <location>
        <begin position="1"/>
        <end position="50"/>
    </location>
</feature>
<feature type="domain" description="RNA polymerase sigma-70 region 2" evidence="7">
    <location>
        <begin position="82"/>
        <end position="143"/>
    </location>
</feature>
<dbReference type="InterPro" id="IPR013325">
    <property type="entry name" value="RNA_pol_sigma_r2"/>
</dbReference>
<evidence type="ECO:0000313" key="9">
    <source>
        <dbReference type="EMBL" id="ANI93815.1"/>
    </source>
</evidence>
<dbReference type="InterPro" id="IPR039425">
    <property type="entry name" value="RNA_pol_sigma-70-like"/>
</dbReference>
<feature type="compositionally biased region" description="Basic and acidic residues" evidence="6">
    <location>
        <begin position="41"/>
        <end position="50"/>
    </location>
</feature>
<reference evidence="9 10" key="1">
    <citation type="submission" date="2016-06" db="EMBL/GenBank/DDBJ databases">
        <title>Complete genome sequence of a saline-alkali tolerant type strain Dietzia timorensis ID05-A0528T.</title>
        <authorList>
            <person name="Wu X."/>
        </authorList>
    </citation>
    <scope>NUCLEOTIDE SEQUENCE [LARGE SCALE GENOMIC DNA]</scope>
    <source>
        <strain evidence="9 10">ID05-A0528</strain>
    </source>
</reference>
<dbReference type="InterPro" id="IPR013324">
    <property type="entry name" value="RNA_pol_sigma_r3/r4-like"/>
</dbReference>
<dbReference type="InterPro" id="IPR014284">
    <property type="entry name" value="RNA_pol_sigma-70_dom"/>
</dbReference>
<dbReference type="AlphaFoldDB" id="A0A173LNG1"/>
<dbReference type="KEGG" id="dtm:BJL86_3056"/>
<protein>
    <submittedName>
        <fullName evidence="9">Putative RNA polymerase sigma-D factor</fullName>
    </submittedName>
</protein>
<dbReference type="Pfam" id="PF08281">
    <property type="entry name" value="Sigma70_r4_2"/>
    <property type="match status" value="1"/>
</dbReference>
<name>A0A173LNG1_9ACTN</name>
<feature type="compositionally biased region" description="Low complexity" evidence="6">
    <location>
        <begin position="1"/>
        <end position="19"/>
    </location>
</feature>
<keyword evidence="3" id="KW-0731">Sigma factor</keyword>
<dbReference type="InterPro" id="IPR013249">
    <property type="entry name" value="RNA_pol_sigma70_r4_t2"/>
</dbReference>
<dbReference type="Proteomes" id="UP000186104">
    <property type="component" value="Chromosome"/>
</dbReference>
<dbReference type="GO" id="GO:0003677">
    <property type="term" value="F:DNA binding"/>
    <property type="evidence" value="ECO:0007669"/>
    <property type="project" value="UniProtKB-KW"/>
</dbReference>